<evidence type="ECO:0000313" key="3">
    <source>
        <dbReference type="Proteomes" id="UP000887159"/>
    </source>
</evidence>
<feature type="domain" description="Tc1-like transposase DDE" evidence="1">
    <location>
        <begin position="3"/>
        <end position="50"/>
    </location>
</feature>
<sequence>MDDNARPHRTQIVDECLESDYITRMDWPDYSPDLNTIENVWYMLGRRIAVRQPPPTCLPEHGRAWLDEWCNIPQDQIDNLILSMPRRYSDEDIRLNESDCEESEKM</sequence>
<comment type="caution">
    <text evidence="2">The sequence shown here is derived from an EMBL/GenBank/DDBJ whole genome shotgun (WGS) entry which is preliminary data.</text>
</comment>
<organism evidence="2 3">
    <name type="scientific">Trichonephila clavipes</name>
    <name type="common">Golden silk orbweaver</name>
    <name type="synonym">Nephila clavipes</name>
    <dbReference type="NCBI Taxonomy" id="2585209"/>
    <lineage>
        <taxon>Eukaryota</taxon>
        <taxon>Metazoa</taxon>
        <taxon>Ecdysozoa</taxon>
        <taxon>Arthropoda</taxon>
        <taxon>Chelicerata</taxon>
        <taxon>Arachnida</taxon>
        <taxon>Araneae</taxon>
        <taxon>Araneomorphae</taxon>
        <taxon>Entelegynae</taxon>
        <taxon>Araneoidea</taxon>
        <taxon>Nephilidae</taxon>
        <taxon>Trichonephila</taxon>
    </lineage>
</organism>
<proteinExistence type="predicted"/>
<evidence type="ECO:0000313" key="2">
    <source>
        <dbReference type="EMBL" id="GFY28895.1"/>
    </source>
</evidence>
<name>A0A8X6W5Z1_TRICX</name>
<accession>A0A8X6W5Z1</accession>
<dbReference type="Proteomes" id="UP000887159">
    <property type="component" value="Unassembled WGS sequence"/>
</dbReference>
<reference evidence="2" key="1">
    <citation type="submission" date="2020-08" db="EMBL/GenBank/DDBJ databases">
        <title>Multicomponent nature underlies the extraordinary mechanical properties of spider dragline silk.</title>
        <authorList>
            <person name="Kono N."/>
            <person name="Nakamura H."/>
            <person name="Mori M."/>
            <person name="Yoshida Y."/>
            <person name="Ohtoshi R."/>
            <person name="Malay A.D."/>
            <person name="Moran D.A.P."/>
            <person name="Tomita M."/>
            <person name="Numata K."/>
            <person name="Arakawa K."/>
        </authorList>
    </citation>
    <scope>NUCLEOTIDE SEQUENCE</scope>
</reference>
<dbReference type="Pfam" id="PF13358">
    <property type="entry name" value="DDE_3"/>
    <property type="match status" value="1"/>
</dbReference>
<keyword evidence="3" id="KW-1185">Reference proteome</keyword>
<dbReference type="InterPro" id="IPR038717">
    <property type="entry name" value="Tc1-like_DDE_dom"/>
</dbReference>
<dbReference type="Gene3D" id="3.30.420.10">
    <property type="entry name" value="Ribonuclease H-like superfamily/Ribonuclease H"/>
    <property type="match status" value="1"/>
</dbReference>
<dbReference type="EMBL" id="BMAU01021387">
    <property type="protein sequence ID" value="GFY28895.1"/>
    <property type="molecule type" value="Genomic_DNA"/>
</dbReference>
<dbReference type="InterPro" id="IPR036397">
    <property type="entry name" value="RNaseH_sf"/>
</dbReference>
<gene>
    <name evidence="2" type="primary">AVEN_118528_1</name>
    <name evidence="2" type="ORF">TNCV_4720261</name>
</gene>
<protein>
    <submittedName>
        <fullName evidence="2">DDE_3 domain-containing protein</fullName>
    </submittedName>
</protein>
<dbReference type="GO" id="GO:0003676">
    <property type="term" value="F:nucleic acid binding"/>
    <property type="evidence" value="ECO:0007669"/>
    <property type="project" value="InterPro"/>
</dbReference>
<dbReference type="AlphaFoldDB" id="A0A8X6W5Z1"/>
<evidence type="ECO:0000259" key="1">
    <source>
        <dbReference type="Pfam" id="PF13358"/>
    </source>
</evidence>